<keyword evidence="1" id="KW-0812">Transmembrane</keyword>
<dbReference type="AlphaFoldDB" id="A0A0K0FZJ4"/>
<dbReference type="Proteomes" id="UP000035680">
    <property type="component" value="Unassembled WGS sequence"/>
</dbReference>
<protein>
    <submittedName>
        <fullName evidence="3">Cystatin domain-containing protein</fullName>
    </submittedName>
</protein>
<evidence type="ECO:0000256" key="1">
    <source>
        <dbReference type="SAM" id="Phobius"/>
    </source>
</evidence>
<sequence length="161" mass="18611">MAKKLSFSLEFKMKYLIISITFAIIAFMTIKGQKQNGQRRPITRKWKHWNGRSPFLAEVIAQNATTLFYKRNGGYYQLVNIYSKLTRTVHGTKRYRVEFNAAKCIVKKQSKGVKRNPIKVIGCVRKNTPFQAILRNNTPIGKLTLFVTNLETGKSCEKIYD</sequence>
<reference evidence="3" key="2">
    <citation type="submission" date="2015-08" db="UniProtKB">
        <authorList>
            <consortium name="WormBaseParasite"/>
        </authorList>
    </citation>
    <scope>IDENTIFICATION</scope>
</reference>
<evidence type="ECO:0000313" key="2">
    <source>
        <dbReference type="Proteomes" id="UP000035680"/>
    </source>
</evidence>
<proteinExistence type="predicted"/>
<keyword evidence="1" id="KW-0472">Membrane</keyword>
<accession>A0A0K0FZJ4</accession>
<feature type="transmembrane region" description="Helical" evidence="1">
    <location>
        <begin position="12"/>
        <end position="30"/>
    </location>
</feature>
<reference evidence="2" key="1">
    <citation type="submission" date="2014-07" db="EMBL/GenBank/DDBJ databases">
        <authorList>
            <person name="Martin A.A"/>
            <person name="De Silva N."/>
        </authorList>
    </citation>
    <scope>NUCLEOTIDE SEQUENCE</scope>
</reference>
<keyword evidence="1" id="KW-1133">Transmembrane helix</keyword>
<dbReference type="WBParaSite" id="SVE_1787300.1">
    <property type="protein sequence ID" value="SVE_1787300.1"/>
    <property type="gene ID" value="SVE_1787300"/>
</dbReference>
<keyword evidence="2" id="KW-1185">Reference proteome</keyword>
<evidence type="ECO:0000313" key="3">
    <source>
        <dbReference type="WBParaSite" id="SVE_1787300.1"/>
    </source>
</evidence>
<name>A0A0K0FZJ4_STRVS</name>
<organism evidence="2 3">
    <name type="scientific">Strongyloides venezuelensis</name>
    <name type="common">Threadworm</name>
    <dbReference type="NCBI Taxonomy" id="75913"/>
    <lineage>
        <taxon>Eukaryota</taxon>
        <taxon>Metazoa</taxon>
        <taxon>Ecdysozoa</taxon>
        <taxon>Nematoda</taxon>
        <taxon>Chromadorea</taxon>
        <taxon>Rhabditida</taxon>
        <taxon>Tylenchina</taxon>
        <taxon>Panagrolaimomorpha</taxon>
        <taxon>Strongyloidoidea</taxon>
        <taxon>Strongyloididae</taxon>
        <taxon>Strongyloides</taxon>
    </lineage>
</organism>